<evidence type="ECO:0000313" key="7">
    <source>
        <dbReference type="EMBL" id="MCT8972716.1"/>
    </source>
</evidence>
<dbReference type="AlphaFoldDB" id="A0AAW5QXC8"/>
<name>A0AAW5QXC8_9HYPH</name>
<feature type="transmembrane region" description="Helical" evidence="6">
    <location>
        <begin position="299"/>
        <end position="318"/>
    </location>
</feature>
<evidence type="ECO:0000256" key="3">
    <source>
        <dbReference type="ARBA" id="ARBA00022692"/>
    </source>
</evidence>
<feature type="transmembrane region" description="Helical" evidence="6">
    <location>
        <begin position="21"/>
        <end position="37"/>
    </location>
</feature>
<evidence type="ECO:0000313" key="8">
    <source>
        <dbReference type="Proteomes" id="UP001320898"/>
    </source>
</evidence>
<dbReference type="Proteomes" id="UP001320898">
    <property type="component" value="Unassembled WGS sequence"/>
</dbReference>
<comment type="caution">
    <text evidence="7">The sequence shown here is derived from an EMBL/GenBank/DDBJ whole genome shotgun (WGS) entry which is preliminary data.</text>
</comment>
<dbReference type="RefSeq" id="WP_261616292.1">
    <property type="nucleotide sequence ID" value="NZ_JALIDZ010000005.1"/>
</dbReference>
<feature type="transmembrane region" description="Helical" evidence="6">
    <location>
        <begin position="258"/>
        <end position="287"/>
    </location>
</feature>
<keyword evidence="3 6" id="KW-0812">Transmembrane</keyword>
<dbReference type="GO" id="GO:0005886">
    <property type="term" value="C:plasma membrane"/>
    <property type="evidence" value="ECO:0007669"/>
    <property type="project" value="UniProtKB-SubCell"/>
</dbReference>
<accession>A0AAW5QXC8</accession>
<sequence length="334" mass="35700">MSTKEPTDNQTRRRPAGTHPLAYLGCVAALAIAGYLIDDPYIRHVLILCFLWSLVVAGWDMVLGYAGIFNYAQLVFFAAGAYAVGMLTTQAGVPPVAALIMAPVVVAGFGLLVALPCLRLKGEYVALFTFAIHLATPPLILKAKAWGTGGALGLYGIPPIEIAGITFGPRDTLAWYFLTLIVASATIYAVYFIVLRQRMGRAFMALRDSEDFARSLGVSDFRYKLLAFMVSAAVTGLAGALYANYTSVVTPKILGNEFFLLAMVMLAVGGIGKFPGAVAGAFIVTIANELLRSAGNTRLLLLGLVVVLTLLLLPNGIVSLRDRVLRLLPVRRSG</sequence>
<dbReference type="Pfam" id="PF02653">
    <property type="entry name" value="BPD_transp_2"/>
    <property type="match status" value="1"/>
</dbReference>
<keyword evidence="8" id="KW-1185">Reference proteome</keyword>
<dbReference type="PANTHER" id="PTHR30482:SF20">
    <property type="entry name" value="HIGH-AFFINITY BRANCHED-CHAIN AMINO ACID TRANSPORT SYSTEM PERMEASE PROTEIN LIVM"/>
    <property type="match status" value="1"/>
</dbReference>
<organism evidence="7 8">
    <name type="scientific">Microbaculum marinisediminis</name>
    <dbReference type="NCBI Taxonomy" id="2931392"/>
    <lineage>
        <taxon>Bacteria</taxon>
        <taxon>Pseudomonadati</taxon>
        <taxon>Pseudomonadota</taxon>
        <taxon>Alphaproteobacteria</taxon>
        <taxon>Hyphomicrobiales</taxon>
        <taxon>Tepidamorphaceae</taxon>
        <taxon>Microbaculum</taxon>
    </lineage>
</organism>
<proteinExistence type="predicted"/>
<keyword evidence="4 6" id="KW-1133">Transmembrane helix</keyword>
<feature type="transmembrane region" description="Helical" evidence="6">
    <location>
        <begin position="225"/>
        <end position="246"/>
    </location>
</feature>
<feature type="transmembrane region" description="Helical" evidence="6">
    <location>
        <begin position="43"/>
        <end position="62"/>
    </location>
</feature>
<evidence type="ECO:0000256" key="4">
    <source>
        <dbReference type="ARBA" id="ARBA00022989"/>
    </source>
</evidence>
<dbReference type="EMBL" id="JALIDZ010000005">
    <property type="protein sequence ID" value="MCT8972716.1"/>
    <property type="molecule type" value="Genomic_DNA"/>
</dbReference>
<dbReference type="PANTHER" id="PTHR30482">
    <property type="entry name" value="HIGH-AFFINITY BRANCHED-CHAIN AMINO ACID TRANSPORT SYSTEM PERMEASE"/>
    <property type="match status" value="1"/>
</dbReference>
<dbReference type="InterPro" id="IPR043428">
    <property type="entry name" value="LivM-like"/>
</dbReference>
<evidence type="ECO:0000256" key="6">
    <source>
        <dbReference type="SAM" id="Phobius"/>
    </source>
</evidence>
<feature type="transmembrane region" description="Helical" evidence="6">
    <location>
        <begin position="74"/>
        <end position="93"/>
    </location>
</feature>
<reference evidence="7 8" key="1">
    <citation type="submission" date="2022-04" db="EMBL/GenBank/DDBJ databases">
        <authorList>
            <person name="Ye Y.-Q."/>
            <person name="Du Z.-J."/>
        </authorList>
    </citation>
    <scope>NUCLEOTIDE SEQUENCE [LARGE SCALE GENOMIC DNA]</scope>
    <source>
        <strain evidence="7 8">A6E488</strain>
    </source>
</reference>
<evidence type="ECO:0000256" key="1">
    <source>
        <dbReference type="ARBA" id="ARBA00004651"/>
    </source>
</evidence>
<evidence type="ECO:0000256" key="5">
    <source>
        <dbReference type="ARBA" id="ARBA00023136"/>
    </source>
</evidence>
<feature type="transmembrane region" description="Helical" evidence="6">
    <location>
        <begin position="173"/>
        <end position="194"/>
    </location>
</feature>
<dbReference type="GO" id="GO:0015658">
    <property type="term" value="F:branched-chain amino acid transmembrane transporter activity"/>
    <property type="evidence" value="ECO:0007669"/>
    <property type="project" value="InterPro"/>
</dbReference>
<protein>
    <submittedName>
        <fullName evidence="7">Branched-chain amino acid ABC transporter permease</fullName>
    </submittedName>
</protein>
<keyword evidence="2" id="KW-1003">Cell membrane</keyword>
<feature type="transmembrane region" description="Helical" evidence="6">
    <location>
        <begin position="99"/>
        <end position="117"/>
    </location>
</feature>
<comment type="subcellular location">
    <subcellularLocation>
        <location evidence="1">Cell membrane</location>
        <topology evidence="1">Multi-pass membrane protein</topology>
    </subcellularLocation>
</comment>
<dbReference type="CDD" id="cd06581">
    <property type="entry name" value="TM_PBP1_LivM_like"/>
    <property type="match status" value="1"/>
</dbReference>
<gene>
    <name evidence="7" type="ORF">MUB46_12695</name>
</gene>
<evidence type="ECO:0000256" key="2">
    <source>
        <dbReference type="ARBA" id="ARBA00022475"/>
    </source>
</evidence>
<feature type="transmembrane region" description="Helical" evidence="6">
    <location>
        <begin position="124"/>
        <end position="141"/>
    </location>
</feature>
<dbReference type="InterPro" id="IPR001851">
    <property type="entry name" value="ABC_transp_permease"/>
</dbReference>
<keyword evidence="5 6" id="KW-0472">Membrane</keyword>